<sequence>MEEILQPQPDTGMGQKTIRYLETWKLVGGVEFIQIGFFFLFKNEERGKRLQEKLRICPFSGSTEEEIAYAEKLQEELRENVIDQIHPEQAKWLNPTFIIPKPHQKWRKILNASALNKEIQMIHCKMNGTDQVRNLIRKGDWATSLDLKSAFHHLIVYPSHRPYLTFEAMGKVYQYKAMPFGTQHSPIFFAQALAIVIRKIWRESDIRILNYVDD</sequence>
<dbReference type="InterPro" id="IPR043502">
    <property type="entry name" value="DNA/RNA_pol_sf"/>
</dbReference>
<dbReference type="OrthoDB" id="420169at2759"/>
<feature type="non-terminal residue" evidence="2">
    <location>
        <position position="214"/>
    </location>
</feature>
<dbReference type="PANTHER" id="PTHR33050:SF7">
    <property type="entry name" value="RIBONUCLEASE H"/>
    <property type="match status" value="1"/>
</dbReference>
<dbReference type="PROSITE" id="PS50878">
    <property type="entry name" value="RT_POL"/>
    <property type="match status" value="1"/>
</dbReference>
<protein>
    <recommendedName>
        <fullName evidence="1">Reverse transcriptase domain-containing protein</fullName>
    </recommendedName>
</protein>
<dbReference type="InterPro" id="IPR000477">
    <property type="entry name" value="RT_dom"/>
</dbReference>
<evidence type="ECO:0000313" key="2">
    <source>
        <dbReference type="EMBL" id="KAA6374039.1"/>
    </source>
</evidence>
<dbReference type="Gene3D" id="3.10.10.10">
    <property type="entry name" value="HIV Type 1 Reverse Transcriptase, subunit A, domain 1"/>
    <property type="match status" value="1"/>
</dbReference>
<dbReference type="EMBL" id="SNRW01012273">
    <property type="protein sequence ID" value="KAA6374039.1"/>
    <property type="molecule type" value="Genomic_DNA"/>
</dbReference>
<dbReference type="InterPro" id="IPR043128">
    <property type="entry name" value="Rev_trsase/Diguanyl_cyclase"/>
</dbReference>
<gene>
    <name evidence="2" type="ORF">EZS28_030436</name>
</gene>
<name>A0A5J4UUD8_9EUKA</name>
<dbReference type="SUPFAM" id="SSF56672">
    <property type="entry name" value="DNA/RNA polymerases"/>
    <property type="match status" value="1"/>
</dbReference>
<dbReference type="InterPro" id="IPR052055">
    <property type="entry name" value="Hepadnavirus_pol/RT"/>
</dbReference>
<dbReference type="Pfam" id="PF00078">
    <property type="entry name" value="RVT_1"/>
    <property type="match status" value="1"/>
</dbReference>
<accession>A0A5J4UUD8</accession>
<feature type="domain" description="Reverse transcriptase" evidence="1">
    <location>
        <begin position="80"/>
        <end position="214"/>
    </location>
</feature>
<comment type="caution">
    <text evidence="2">The sequence shown here is derived from an EMBL/GenBank/DDBJ whole genome shotgun (WGS) entry which is preliminary data.</text>
</comment>
<reference evidence="2 3" key="1">
    <citation type="submission" date="2019-03" db="EMBL/GenBank/DDBJ databases">
        <title>Single cell metagenomics reveals metabolic interactions within the superorganism composed of flagellate Streblomastix strix and complex community of Bacteroidetes bacteria on its surface.</title>
        <authorList>
            <person name="Treitli S.C."/>
            <person name="Kolisko M."/>
            <person name="Husnik F."/>
            <person name="Keeling P."/>
            <person name="Hampl V."/>
        </authorList>
    </citation>
    <scope>NUCLEOTIDE SEQUENCE [LARGE SCALE GENOMIC DNA]</scope>
    <source>
        <strain evidence="2">ST1C</strain>
    </source>
</reference>
<evidence type="ECO:0000313" key="3">
    <source>
        <dbReference type="Proteomes" id="UP000324800"/>
    </source>
</evidence>
<dbReference type="AlphaFoldDB" id="A0A5J4UUD8"/>
<dbReference type="Gene3D" id="3.30.70.270">
    <property type="match status" value="1"/>
</dbReference>
<organism evidence="2 3">
    <name type="scientific">Streblomastix strix</name>
    <dbReference type="NCBI Taxonomy" id="222440"/>
    <lineage>
        <taxon>Eukaryota</taxon>
        <taxon>Metamonada</taxon>
        <taxon>Preaxostyla</taxon>
        <taxon>Oxymonadida</taxon>
        <taxon>Streblomastigidae</taxon>
        <taxon>Streblomastix</taxon>
    </lineage>
</organism>
<proteinExistence type="predicted"/>
<dbReference type="PANTHER" id="PTHR33050">
    <property type="entry name" value="REVERSE TRANSCRIPTASE DOMAIN-CONTAINING PROTEIN"/>
    <property type="match status" value="1"/>
</dbReference>
<dbReference type="Proteomes" id="UP000324800">
    <property type="component" value="Unassembled WGS sequence"/>
</dbReference>
<evidence type="ECO:0000259" key="1">
    <source>
        <dbReference type="PROSITE" id="PS50878"/>
    </source>
</evidence>